<sequence length="66" mass="7221">MAKKAGIILTYSSPPHIKTEELMINRQDVKRGLVHLQVECDFDLCANKDSALMHLSAGPDAGIVDD</sequence>
<gene>
    <name evidence="1" type="ORF">SARC_05234</name>
</gene>
<protein>
    <submittedName>
        <fullName evidence="1">Uncharacterized protein</fullName>
    </submittedName>
</protein>
<dbReference type="GeneID" id="25905738"/>
<dbReference type="Proteomes" id="UP000054560">
    <property type="component" value="Unassembled WGS sequence"/>
</dbReference>
<dbReference type="EMBL" id="KQ241923">
    <property type="protein sequence ID" value="KNC82482.1"/>
    <property type="molecule type" value="Genomic_DNA"/>
</dbReference>
<evidence type="ECO:0000313" key="1">
    <source>
        <dbReference type="EMBL" id="KNC82482.1"/>
    </source>
</evidence>
<organism evidence="1 2">
    <name type="scientific">Sphaeroforma arctica JP610</name>
    <dbReference type="NCBI Taxonomy" id="667725"/>
    <lineage>
        <taxon>Eukaryota</taxon>
        <taxon>Ichthyosporea</taxon>
        <taxon>Ichthyophonida</taxon>
        <taxon>Sphaeroforma</taxon>
    </lineage>
</organism>
<name>A0A0L0G038_9EUKA</name>
<keyword evidence="2" id="KW-1185">Reference proteome</keyword>
<dbReference type="RefSeq" id="XP_014156384.1">
    <property type="nucleotide sequence ID" value="XM_014300909.1"/>
</dbReference>
<accession>A0A0L0G038</accession>
<evidence type="ECO:0000313" key="2">
    <source>
        <dbReference type="Proteomes" id="UP000054560"/>
    </source>
</evidence>
<proteinExistence type="predicted"/>
<dbReference type="AlphaFoldDB" id="A0A0L0G038"/>
<reference evidence="1 2" key="1">
    <citation type="submission" date="2011-02" db="EMBL/GenBank/DDBJ databases">
        <title>The Genome Sequence of Sphaeroforma arctica JP610.</title>
        <authorList>
            <consortium name="The Broad Institute Genome Sequencing Platform"/>
            <person name="Russ C."/>
            <person name="Cuomo C."/>
            <person name="Young S.K."/>
            <person name="Zeng Q."/>
            <person name="Gargeya S."/>
            <person name="Alvarado L."/>
            <person name="Berlin A."/>
            <person name="Chapman S.B."/>
            <person name="Chen Z."/>
            <person name="Freedman E."/>
            <person name="Gellesch M."/>
            <person name="Goldberg J."/>
            <person name="Griggs A."/>
            <person name="Gujja S."/>
            <person name="Heilman E."/>
            <person name="Heiman D."/>
            <person name="Howarth C."/>
            <person name="Mehta T."/>
            <person name="Neiman D."/>
            <person name="Pearson M."/>
            <person name="Roberts A."/>
            <person name="Saif S."/>
            <person name="Shea T."/>
            <person name="Shenoy N."/>
            <person name="Sisk P."/>
            <person name="Stolte C."/>
            <person name="Sykes S."/>
            <person name="White J."/>
            <person name="Yandava C."/>
            <person name="Burger G."/>
            <person name="Gray M.W."/>
            <person name="Holland P.W.H."/>
            <person name="King N."/>
            <person name="Lang F.B.F."/>
            <person name="Roger A.J."/>
            <person name="Ruiz-Trillo I."/>
            <person name="Haas B."/>
            <person name="Nusbaum C."/>
            <person name="Birren B."/>
        </authorList>
    </citation>
    <scope>NUCLEOTIDE SEQUENCE [LARGE SCALE GENOMIC DNA]</scope>
    <source>
        <strain evidence="1 2">JP610</strain>
    </source>
</reference>